<dbReference type="OrthoDB" id="370676at2"/>
<evidence type="ECO:0000259" key="4">
    <source>
        <dbReference type="SMART" id="SM00062"/>
    </source>
</evidence>
<sequence length="254" mass="28378">MFKWSWLSVVLIWASLAQEAQGLPDGQGAPAMLTVATDVWPPFRILKSDGSFEGLDVDILAALARHIDVPIKVERFPWGRALHRMQTGQVDLMIGLAKTPERTVFIDYLQPAYYQCRPAFYAEPLLAAQIRRYGDLAHHEVGYVLKSVYFSPFDGDRALEKHGVATEEQLLGMVSRGHLPLMIGTDCQVDYALSRANPAGLIKTRYRPDKPVTLYLGMSKHSRAQPLKGKLEAALSEMVASGEIGRLAERYKPR</sequence>
<reference evidence="5 6" key="1">
    <citation type="journal article" date="2013" name="Genome Announc.">
        <title>Draft Genome Sequence of Aeromonas molluscorum Strain 848TT, Isolated from Bivalve Molluscs.</title>
        <authorList>
            <person name="Spataro N."/>
            <person name="Farfan M."/>
            <person name="Albarral V."/>
            <person name="Sanglas A."/>
            <person name="Loren J.G."/>
            <person name="Fuste M.C."/>
            <person name="Bosch E."/>
        </authorList>
    </citation>
    <scope>NUCLEOTIDE SEQUENCE [LARGE SCALE GENOMIC DNA]</scope>
    <source>
        <strain evidence="5 6">848</strain>
    </source>
</reference>
<dbReference type="Gene3D" id="3.40.190.10">
    <property type="entry name" value="Periplasmic binding protein-like II"/>
    <property type="match status" value="2"/>
</dbReference>
<feature type="chain" id="PRO_5004350012" evidence="3">
    <location>
        <begin position="20"/>
        <end position="254"/>
    </location>
</feature>
<feature type="signal peptide" evidence="3">
    <location>
        <begin position="1"/>
        <end position="19"/>
    </location>
</feature>
<dbReference type="AlphaFoldDB" id="R1HCE0"/>
<proteinExistence type="inferred from homology"/>
<dbReference type="SUPFAM" id="SSF53850">
    <property type="entry name" value="Periplasmic binding protein-like II"/>
    <property type="match status" value="1"/>
</dbReference>
<name>R1HCE0_9GAMM</name>
<dbReference type="PANTHER" id="PTHR35936:SF25">
    <property type="entry name" value="ABC TRANSPORTER SUBSTRATE-BINDING PROTEIN"/>
    <property type="match status" value="1"/>
</dbReference>
<accession>R1HCE0</accession>
<comment type="similarity">
    <text evidence="1">Belongs to the bacterial solute-binding protein 3 family.</text>
</comment>
<evidence type="ECO:0000313" key="5">
    <source>
        <dbReference type="EMBL" id="EOD56054.1"/>
    </source>
</evidence>
<keyword evidence="6" id="KW-1185">Reference proteome</keyword>
<dbReference type="PANTHER" id="PTHR35936">
    <property type="entry name" value="MEMBRANE-BOUND LYTIC MUREIN TRANSGLYCOSYLASE F"/>
    <property type="match status" value="1"/>
</dbReference>
<evidence type="ECO:0000313" key="6">
    <source>
        <dbReference type="Proteomes" id="UP000013526"/>
    </source>
</evidence>
<dbReference type="SMART" id="SM00062">
    <property type="entry name" value="PBPb"/>
    <property type="match status" value="1"/>
</dbReference>
<dbReference type="Pfam" id="PF00497">
    <property type="entry name" value="SBP_bac_3"/>
    <property type="match status" value="1"/>
</dbReference>
<dbReference type="PATRIC" id="fig|1268236.3.peg.1155"/>
<evidence type="ECO:0000256" key="2">
    <source>
        <dbReference type="ARBA" id="ARBA00022729"/>
    </source>
</evidence>
<keyword evidence="2 3" id="KW-0732">Signal</keyword>
<organism evidence="5 6">
    <name type="scientific">Aeromonas molluscorum 848</name>
    <dbReference type="NCBI Taxonomy" id="1268236"/>
    <lineage>
        <taxon>Bacteria</taxon>
        <taxon>Pseudomonadati</taxon>
        <taxon>Pseudomonadota</taxon>
        <taxon>Gammaproteobacteria</taxon>
        <taxon>Aeromonadales</taxon>
        <taxon>Aeromonadaceae</taxon>
        <taxon>Aeromonas</taxon>
    </lineage>
</organism>
<evidence type="ECO:0000256" key="3">
    <source>
        <dbReference type="SAM" id="SignalP"/>
    </source>
</evidence>
<protein>
    <submittedName>
        <fullName evidence="5">Extracellular solute-binding protein</fullName>
    </submittedName>
</protein>
<feature type="domain" description="Solute-binding protein family 3/N-terminal" evidence="4">
    <location>
        <begin position="32"/>
        <end position="254"/>
    </location>
</feature>
<dbReference type="Proteomes" id="UP000013526">
    <property type="component" value="Unassembled WGS sequence"/>
</dbReference>
<dbReference type="EMBL" id="AQGQ01000022">
    <property type="protein sequence ID" value="EOD56054.1"/>
    <property type="molecule type" value="Genomic_DNA"/>
</dbReference>
<dbReference type="InterPro" id="IPR001638">
    <property type="entry name" value="Solute-binding_3/MltF_N"/>
</dbReference>
<evidence type="ECO:0000256" key="1">
    <source>
        <dbReference type="ARBA" id="ARBA00010333"/>
    </source>
</evidence>
<comment type="caution">
    <text evidence="5">The sequence shown here is derived from an EMBL/GenBank/DDBJ whole genome shotgun (WGS) entry which is preliminary data.</text>
</comment>
<gene>
    <name evidence="5" type="ORF">G113_05794</name>
</gene>
<dbReference type="RefSeq" id="WP_005895229.1">
    <property type="nucleotide sequence ID" value="NZ_AQGQ01000022.1"/>
</dbReference>